<dbReference type="InterPro" id="IPR051465">
    <property type="entry name" value="Cell_Envelope_Struct_Comp"/>
</dbReference>
<evidence type="ECO:0000259" key="3">
    <source>
        <dbReference type="PROSITE" id="PS51272"/>
    </source>
</evidence>
<feature type="domain" description="SLH" evidence="3">
    <location>
        <begin position="84"/>
        <end position="147"/>
    </location>
</feature>
<name>A0A431UKV0_9BACI</name>
<dbReference type="EMBL" id="RXNR01000051">
    <property type="protein sequence ID" value="RTQ90298.1"/>
    <property type="molecule type" value="Genomic_DNA"/>
</dbReference>
<proteinExistence type="predicted"/>
<feature type="chain" id="PRO_5019284887" evidence="2">
    <location>
        <begin position="24"/>
        <end position="311"/>
    </location>
</feature>
<dbReference type="PROSITE" id="PS51272">
    <property type="entry name" value="SLH"/>
    <property type="match status" value="2"/>
</dbReference>
<gene>
    <name evidence="4" type="ORF">EKG35_15135</name>
</gene>
<dbReference type="OrthoDB" id="5845122at2"/>
<evidence type="ECO:0000256" key="2">
    <source>
        <dbReference type="SAM" id="SignalP"/>
    </source>
</evidence>
<evidence type="ECO:0000313" key="4">
    <source>
        <dbReference type="EMBL" id="RTQ90298.1"/>
    </source>
</evidence>
<accession>A0A431UKV0</accession>
<feature type="domain" description="SLH" evidence="3">
    <location>
        <begin position="23"/>
        <end position="83"/>
    </location>
</feature>
<dbReference type="Proteomes" id="UP000276349">
    <property type="component" value="Unassembled WGS sequence"/>
</dbReference>
<evidence type="ECO:0000313" key="5">
    <source>
        <dbReference type="Proteomes" id="UP000276349"/>
    </source>
</evidence>
<comment type="caution">
    <text evidence="4">The sequence shown here is derived from an EMBL/GenBank/DDBJ whole genome shotgun (WGS) entry which is preliminary data.</text>
</comment>
<organism evidence="4 5">
    <name type="scientific">Lysinibacillus telephonicus</name>
    <dbReference type="NCBI Taxonomy" id="1714840"/>
    <lineage>
        <taxon>Bacteria</taxon>
        <taxon>Bacillati</taxon>
        <taxon>Bacillota</taxon>
        <taxon>Bacilli</taxon>
        <taxon>Bacillales</taxon>
        <taxon>Bacillaceae</taxon>
        <taxon>Lysinibacillus</taxon>
    </lineage>
</organism>
<dbReference type="AlphaFoldDB" id="A0A431UKV0"/>
<evidence type="ECO:0000256" key="1">
    <source>
        <dbReference type="ARBA" id="ARBA00022729"/>
    </source>
</evidence>
<reference evidence="4 5" key="1">
    <citation type="submission" date="2018-12" db="EMBL/GenBank/DDBJ databases">
        <authorList>
            <person name="Yu L."/>
        </authorList>
    </citation>
    <scope>NUCLEOTIDE SEQUENCE [LARGE SCALE GENOMIC DNA]</scope>
    <source>
        <strain evidence="4 5">S5H2222</strain>
    </source>
</reference>
<dbReference type="PANTHER" id="PTHR43308">
    <property type="entry name" value="OUTER MEMBRANE PROTEIN ALPHA-RELATED"/>
    <property type="match status" value="1"/>
</dbReference>
<keyword evidence="5" id="KW-1185">Reference proteome</keyword>
<keyword evidence="1 2" id="KW-0732">Signal</keyword>
<feature type="signal peptide" evidence="2">
    <location>
        <begin position="1"/>
        <end position="23"/>
    </location>
</feature>
<protein>
    <submittedName>
        <fullName evidence="4">S-layer homology domain-containing protein</fullName>
    </submittedName>
</protein>
<dbReference type="Pfam" id="PF00395">
    <property type="entry name" value="SLH"/>
    <property type="match status" value="2"/>
</dbReference>
<sequence length="311" mass="35195">MKKIICSVALGLSLLVALHSAEASVHYKDVKPTDNFYPAVESMIEQGAISSTLPYFNPNEKVTRGQAAKMIAIAAGLDYENVSQFDNFKDVPKTHQFYPYIDEMHSKGIISGYNYYEFGVNDYLTRGQMAKILVNAFNVPLLAIESHEDPTPQFKDIFTYNYGDILFKQHGLEIMSLKYFNLLSGLSENEYGINKHVTRSQLVLLIDKLQKNKESYSNIRKLTLSQYFENYISTAAPIIIEDTSIVKVIAYIPNNISIRYRPSSPQKLQFALLKPLKEGTTTITSNNGEKISVTVYKKDGVLRTSFEKLPQ</sequence>
<dbReference type="RefSeq" id="WP_126295383.1">
    <property type="nucleotide sequence ID" value="NZ_RXNR01000051.1"/>
</dbReference>
<dbReference type="InterPro" id="IPR001119">
    <property type="entry name" value="SLH_dom"/>
</dbReference>